<evidence type="ECO:0000256" key="3">
    <source>
        <dbReference type="ARBA" id="ARBA00022664"/>
    </source>
</evidence>
<evidence type="ECO:0000256" key="2">
    <source>
        <dbReference type="ARBA" id="ARBA00012475"/>
    </source>
</evidence>
<dbReference type="Pfam" id="PF03919">
    <property type="entry name" value="mRNA_cap_C"/>
    <property type="match status" value="1"/>
</dbReference>
<dbReference type="InterPro" id="IPR029021">
    <property type="entry name" value="Prot-tyrosine_phosphatase-like"/>
</dbReference>
<evidence type="ECO:0000256" key="7">
    <source>
        <dbReference type="ARBA" id="ARBA00023042"/>
    </source>
</evidence>
<keyword evidence="4" id="KW-0808">Transferase</keyword>
<dbReference type="SUPFAM" id="SSF56091">
    <property type="entry name" value="DNA ligase/mRNA capping enzyme, catalytic domain"/>
    <property type="match status" value="1"/>
</dbReference>
<feature type="domain" description="Tyrosine specific protein phosphatases" evidence="12">
    <location>
        <begin position="126"/>
        <end position="201"/>
    </location>
</feature>
<dbReference type="CDD" id="cd07895">
    <property type="entry name" value="Adenylation_mRNA_capping"/>
    <property type="match status" value="1"/>
</dbReference>
<keyword evidence="14" id="KW-1185">Reference proteome</keyword>
<evidence type="ECO:0000256" key="6">
    <source>
        <dbReference type="ARBA" id="ARBA00022741"/>
    </source>
</evidence>
<dbReference type="Gene3D" id="2.40.50.140">
    <property type="entry name" value="Nucleic acid-binding proteins"/>
    <property type="match status" value="1"/>
</dbReference>
<dbReference type="InterPro" id="IPR000340">
    <property type="entry name" value="Dual-sp_phosphatase_cat-dom"/>
</dbReference>
<dbReference type="SUPFAM" id="SSF52799">
    <property type="entry name" value="(Phosphotyrosine protein) phosphatases II"/>
    <property type="match status" value="1"/>
</dbReference>
<dbReference type="Gene3D" id="3.30.470.30">
    <property type="entry name" value="DNA ligase/mRNA capping enzyme"/>
    <property type="match status" value="1"/>
</dbReference>
<dbReference type="PANTHER" id="PTHR10367">
    <property type="entry name" value="MRNA-CAPPING ENZYME"/>
    <property type="match status" value="1"/>
</dbReference>
<feature type="region of interest" description="Disordered" evidence="11">
    <location>
        <begin position="767"/>
        <end position="789"/>
    </location>
</feature>
<evidence type="ECO:0000256" key="4">
    <source>
        <dbReference type="ARBA" id="ARBA00022679"/>
    </source>
</evidence>
<dbReference type="PROSITE" id="PS50056">
    <property type="entry name" value="TYR_PHOSPHATASE_2"/>
    <property type="match status" value="1"/>
</dbReference>
<protein>
    <recommendedName>
        <fullName evidence="2">mRNA guanylyltransferase</fullName>
        <ecNumber evidence="2">2.7.7.50</ecNumber>
    </recommendedName>
</protein>
<evidence type="ECO:0000256" key="1">
    <source>
        <dbReference type="ARBA" id="ARBA00004123"/>
    </source>
</evidence>
<keyword evidence="6" id="KW-0547">Nucleotide-binding</keyword>
<dbReference type="InterPro" id="IPR051029">
    <property type="entry name" value="mRNA_Capping_Enz/RNA_Phosphat"/>
</dbReference>
<evidence type="ECO:0000256" key="10">
    <source>
        <dbReference type="ARBA" id="ARBA00044624"/>
    </source>
</evidence>
<accession>A0ABQ5SE52</accession>
<sequence length="811" mass="92984">MYKSDIGLHEDVKTVPSRGYIPQLPDGWVKCPKFGDPRFFDGLNIIPCKVPLSTKFNSLVGASGRWTLADAIRQFRSYGMEVGTVIDLTKSRNYYSFQQEMEDLRFPDIHYVKIPCRGRGQSPLPSEVNEAVWHIFCHHEQEDTKHKYILLHCTHGFNRTGYIVVAALMRLRLDRGMSMKRAIARFAMARPPGIYKDQYINDLFKYYHALRDSNTITPPVPAWKGNNDVEDAADAVNEDEAGAGEEGAAGELPAVVTSHEDIWAIGERVSDIEADWVRYQVCALLGTVGANSGKLRFPGMQPVSLSIDRLKDLAAFRYHVTWKADGTRYMIFIAPHGTYLMDRSFNVVRCQMRFMNGNRSPLAPGQKHPYPVGKPLTLTLLDGEMVLDVDPTGAQPPRLRYLIYDLCMINNEPLIEKPWKDRYRAIDSHIVLPRNAERAYIDKWRGRTFDYARAEYMTPPLGYMYTEERFSVRRKEFWPTWQIDKVFQRFTNTHSIGHESDGVILQGVGDPYIAGTCERLYKWKFAHMNSVDFLLRCETRLGRNGMRELDLNKPEPLKLFLVDQNNRGRDIKYVELLKVDPDGHYQVEFPPDIDPVIYDGKLVECTFDCSRGMWMFMRERKDKDTPNASRVYLRIKESIVNHVDQQLLVGTLKDALLNQPAYVVDKAILNPEQQEKLRREVEAWHREMEEQRRRMAATCRPSCTGPHDEFDGEEPFSPPPASPPPPGYFDEDYNEDFAGAYMESGSVDGELNGYKVSDVDMDAQAATLKRPQDPGGDGQDEGRPMRRVTRWPFDVDAPCPDCPVYEGYGFD</sequence>
<dbReference type="Pfam" id="PF00782">
    <property type="entry name" value="DSPc"/>
    <property type="match status" value="1"/>
</dbReference>
<proteinExistence type="predicted"/>
<dbReference type="EMBL" id="BSDZ01000079">
    <property type="protein sequence ID" value="GLI68207.1"/>
    <property type="molecule type" value="Genomic_DNA"/>
</dbReference>
<dbReference type="InterPro" id="IPR012340">
    <property type="entry name" value="NA-bd_OB-fold"/>
</dbReference>
<evidence type="ECO:0000313" key="14">
    <source>
        <dbReference type="Proteomes" id="UP001165090"/>
    </source>
</evidence>
<evidence type="ECO:0000259" key="12">
    <source>
        <dbReference type="PROSITE" id="PS50056"/>
    </source>
</evidence>
<evidence type="ECO:0000256" key="8">
    <source>
        <dbReference type="ARBA" id="ARBA00023134"/>
    </source>
</evidence>
<dbReference type="InterPro" id="IPR013846">
    <property type="entry name" value="mRNA_cap_enzyme_C"/>
</dbReference>
<feature type="compositionally biased region" description="Pro residues" evidence="11">
    <location>
        <begin position="716"/>
        <end position="727"/>
    </location>
</feature>
<reference evidence="13 14" key="1">
    <citation type="journal article" date="2023" name="IScience">
        <title>Expanded male sex-determining region conserved during the evolution of homothallism in the green alga Volvox.</title>
        <authorList>
            <person name="Yamamoto K."/>
            <person name="Matsuzaki R."/>
            <person name="Mahakham W."/>
            <person name="Heman W."/>
            <person name="Sekimoto H."/>
            <person name="Kawachi M."/>
            <person name="Minakuchi Y."/>
            <person name="Toyoda A."/>
            <person name="Nozaki H."/>
        </authorList>
    </citation>
    <scope>NUCLEOTIDE SEQUENCE [LARGE SCALE GENOMIC DNA]</scope>
    <source>
        <strain evidence="13 14">NIES-4468</strain>
    </source>
</reference>
<dbReference type="PROSITE" id="PS00383">
    <property type="entry name" value="TYR_PHOSPHATASE_1"/>
    <property type="match status" value="1"/>
</dbReference>
<evidence type="ECO:0000313" key="13">
    <source>
        <dbReference type="EMBL" id="GLI68207.1"/>
    </source>
</evidence>
<keyword evidence="7" id="KW-0506">mRNA capping</keyword>
<dbReference type="InterPro" id="IPR016130">
    <property type="entry name" value="Tyr_Pase_AS"/>
</dbReference>
<dbReference type="Pfam" id="PF01331">
    <property type="entry name" value="mRNA_cap_enzyme"/>
    <property type="match status" value="1"/>
</dbReference>
<dbReference type="SUPFAM" id="SSF50249">
    <property type="entry name" value="Nucleic acid-binding proteins"/>
    <property type="match status" value="1"/>
</dbReference>
<feature type="region of interest" description="Disordered" evidence="11">
    <location>
        <begin position="695"/>
        <end position="730"/>
    </location>
</feature>
<dbReference type="EC" id="2.7.7.50" evidence="2"/>
<name>A0ABQ5SE52_9CHLO</name>
<dbReference type="InterPro" id="IPR001339">
    <property type="entry name" value="mRNA_cap_enzyme_adenylation"/>
</dbReference>
<keyword evidence="3" id="KW-0507">mRNA processing</keyword>
<comment type="catalytic activity">
    <reaction evidence="10">
        <text>a 5'-end diphospho-ribonucleoside in mRNA + GTP + H(+) = a 5'-end (5'-triphosphoguanosine)-ribonucleoside in mRNA + diphosphate</text>
        <dbReference type="Rhea" id="RHEA:67012"/>
        <dbReference type="Rhea" id="RHEA-COMP:17165"/>
        <dbReference type="Rhea" id="RHEA-COMP:17166"/>
        <dbReference type="ChEBI" id="CHEBI:15378"/>
        <dbReference type="ChEBI" id="CHEBI:33019"/>
        <dbReference type="ChEBI" id="CHEBI:37565"/>
        <dbReference type="ChEBI" id="CHEBI:167616"/>
        <dbReference type="ChEBI" id="CHEBI:167617"/>
        <dbReference type="EC" id="2.7.7.50"/>
    </reaction>
    <physiologicalReaction direction="left-to-right" evidence="10">
        <dbReference type="Rhea" id="RHEA:67013"/>
    </physiologicalReaction>
</comment>
<dbReference type="Proteomes" id="UP001165090">
    <property type="component" value="Unassembled WGS sequence"/>
</dbReference>
<dbReference type="PANTHER" id="PTHR10367:SF17">
    <property type="entry name" value="MRNA-CAPPING ENZYME"/>
    <property type="match status" value="1"/>
</dbReference>
<dbReference type="InterPro" id="IPR000387">
    <property type="entry name" value="Tyr_Pase_dom"/>
</dbReference>
<gene>
    <name evidence="13" type="ORF">VaNZ11_012551</name>
</gene>
<dbReference type="Gene3D" id="3.90.190.10">
    <property type="entry name" value="Protein tyrosine phosphatase superfamily"/>
    <property type="match status" value="1"/>
</dbReference>
<comment type="subcellular location">
    <subcellularLocation>
        <location evidence="1">Nucleus</location>
    </subcellularLocation>
</comment>
<keyword evidence="9" id="KW-0539">Nucleus</keyword>
<comment type="caution">
    <text evidence="13">The sequence shown here is derived from an EMBL/GenBank/DDBJ whole genome shotgun (WGS) entry which is preliminary data.</text>
</comment>
<evidence type="ECO:0000256" key="5">
    <source>
        <dbReference type="ARBA" id="ARBA00022695"/>
    </source>
</evidence>
<organism evidence="13 14">
    <name type="scientific">Volvox africanus</name>
    <dbReference type="NCBI Taxonomy" id="51714"/>
    <lineage>
        <taxon>Eukaryota</taxon>
        <taxon>Viridiplantae</taxon>
        <taxon>Chlorophyta</taxon>
        <taxon>core chlorophytes</taxon>
        <taxon>Chlorophyceae</taxon>
        <taxon>CS clade</taxon>
        <taxon>Chlamydomonadales</taxon>
        <taxon>Volvocaceae</taxon>
        <taxon>Volvox</taxon>
    </lineage>
</organism>
<keyword evidence="5" id="KW-0548">Nucleotidyltransferase</keyword>
<evidence type="ECO:0000256" key="9">
    <source>
        <dbReference type="ARBA" id="ARBA00023242"/>
    </source>
</evidence>
<dbReference type="CDD" id="cd14502">
    <property type="entry name" value="RNA_5'-triphosphatase"/>
    <property type="match status" value="1"/>
</dbReference>
<evidence type="ECO:0000256" key="11">
    <source>
        <dbReference type="SAM" id="MobiDB-lite"/>
    </source>
</evidence>
<keyword evidence="8" id="KW-0342">GTP-binding</keyword>